<accession>A0A7X3CTE0</accession>
<evidence type="ECO:0000313" key="2">
    <source>
        <dbReference type="Proteomes" id="UP000450917"/>
    </source>
</evidence>
<comment type="caution">
    <text evidence="1">The sequence shown here is derived from an EMBL/GenBank/DDBJ whole genome shotgun (WGS) entry which is preliminary data.</text>
</comment>
<keyword evidence="2" id="KW-1185">Reference proteome</keyword>
<organism evidence="1 2">
    <name type="scientific">Paenibacillus validus</name>
    <dbReference type="NCBI Taxonomy" id="44253"/>
    <lineage>
        <taxon>Bacteria</taxon>
        <taxon>Bacillati</taxon>
        <taxon>Bacillota</taxon>
        <taxon>Bacilli</taxon>
        <taxon>Bacillales</taxon>
        <taxon>Paenibacillaceae</taxon>
        <taxon>Paenibacillus</taxon>
    </lineage>
</organism>
<proteinExistence type="predicted"/>
<sequence length="123" mass="14063">MSEFPDDFTLAESLSGRWYKLGLGVRGGTMLVEMGDNILLSIHISSKRLDVLLKDKQGAYQYAGDFAFEGLETEGKLLFHSWSIEHIHMNNQNVILDNPTNELTQLFIKLSLDKRKETENKFL</sequence>
<gene>
    <name evidence="1" type="ORF">GNP93_09575</name>
</gene>
<name>A0A7X3CTE0_9BACL</name>
<protein>
    <submittedName>
        <fullName evidence="1">Uncharacterized protein</fullName>
    </submittedName>
</protein>
<dbReference type="Proteomes" id="UP000450917">
    <property type="component" value="Unassembled WGS sequence"/>
</dbReference>
<evidence type="ECO:0000313" key="1">
    <source>
        <dbReference type="EMBL" id="MUG70929.1"/>
    </source>
</evidence>
<dbReference type="RefSeq" id="WP_155614552.1">
    <property type="nucleotide sequence ID" value="NZ_WNZX01000006.1"/>
</dbReference>
<dbReference type="AlphaFoldDB" id="A0A7X3CTE0"/>
<reference evidence="1 2" key="1">
    <citation type="submission" date="2019-11" db="EMBL/GenBank/DDBJ databases">
        <title>Draft genome sequences of five Paenibacillus species of dairy origin.</title>
        <authorList>
            <person name="Olajide A.M."/>
            <person name="Chen S."/>
            <person name="Lapointe G."/>
        </authorList>
    </citation>
    <scope>NUCLEOTIDE SEQUENCE [LARGE SCALE GENOMIC DNA]</scope>
    <source>
        <strain evidence="1 2">2CS3</strain>
    </source>
</reference>
<dbReference type="EMBL" id="WNZX01000006">
    <property type="protein sequence ID" value="MUG70929.1"/>
    <property type="molecule type" value="Genomic_DNA"/>
</dbReference>